<sequence>MKKGYEKYFGFKPIDIPDRTWPSKQITKAPIWCSVDMRDGNQALVDPMNLEEKLEFFKTILGVGIKEIEVGFPSASETEYEILRTLIDGGYIPDDVTIQVLVQARPHLIKKTFEAIHGAKNVIVHFYNSTSTLQRKVVFKTDMDGVIDIAVKGAQLIYELTEEEKKKNPETNIRFEYSPESFSGTEMDNAVEICRRVMEELHITKENPIILNLPSTVEGSTPNGYADQIEYFCRHLPNRESAIISLHPHNDRGTGVAAAELGLLAGADRIEGTLFGNGERTGNVDIVTLALNMWTQGVDPQLDFHDIKKIKEVYERCTKMSVPPRHPYAGELVFTAFSGSHQDAINKGKMYMEESHSDMWEVPYLPIDPADVGREYEPIIRINSQSGKGGTAFILANNYGIKMPKAMHPEFGAVVQNACEEKGKELTADEVFDLFQKEYRNVNGPYRLVNYKISEEKNEDDALTTVHFTGTLKYKDEAPVQIDGFGNGPVGAFCDAMNKTPLREYEFIDYDEHAIAVGSDSKAISYIQLKTPQGKTIFGIGVSHNIGYACMKGVICAINRDQPDTMRDDTMPGIFDVC</sequence>
<dbReference type="OrthoDB" id="9804858at2"/>
<evidence type="ECO:0000313" key="13">
    <source>
        <dbReference type="Proteomes" id="UP000190657"/>
    </source>
</evidence>
<keyword evidence="5 10" id="KW-0432">Leucine biosynthesis</keyword>
<keyword evidence="8 10" id="KW-0479">Metal-binding</keyword>
<dbReference type="GO" id="GO:0000287">
    <property type="term" value="F:magnesium ion binding"/>
    <property type="evidence" value="ECO:0007669"/>
    <property type="project" value="UniProtKB-UniRule"/>
</dbReference>
<dbReference type="InterPro" id="IPR054692">
    <property type="entry name" value="LeuA-like_post-cat"/>
</dbReference>
<dbReference type="GO" id="GO:0003852">
    <property type="term" value="F:2-isopropylmalate synthase activity"/>
    <property type="evidence" value="ECO:0007669"/>
    <property type="project" value="UniProtKB-UniRule"/>
</dbReference>
<feature type="domain" description="Pyruvate carboxyltransferase" evidence="11">
    <location>
        <begin position="30"/>
        <end position="308"/>
    </location>
</feature>
<dbReference type="GO" id="GO:0003985">
    <property type="term" value="F:acetyl-CoA C-acetyltransferase activity"/>
    <property type="evidence" value="ECO:0007669"/>
    <property type="project" value="UniProtKB-UniRule"/>
</dbReference>
<dbReference type="UniPathway" id="UPA00048">
    <property type="reaction ID" value="UER00070"/>
</dbReference>
<evidence type="ECO:0000256" key="6">
    <source>
        <dbReference type="ARBA" id="ARBA00022605"/>
    </source>
</evidence>
<evidence type="ECO:0000256" key="5">
    <source>
        <dbReference type="ARBA" id="ARBA00022430"/>
    </source>
</evidence>
<evidence type="ECO:0000256" key="2">
    <source>
        <dbReference type="ARBA" id="ARBA00004689"/>
    </source>
</evidence>
<dbReference type="PROSITE" id="PS50991">
    <property type="entry name" value="PYR_CT"/>
    <property type="match status" value="1"/>
</dbReference>
<feature type="binding site" evidence="10">
    <location>
        <position position="247"/>
    </location>
    <ligand>
        <name>Mg(2+)</name>
        <dbReference type="ChEBI" id="CHEBI:18420"/>
    </ligand>
</feature>
<dbReference type="SMART" id="SM00917">
    <property type="entry name" value="LeuA_dimer"/>
    <property type="match status" value="1"/>
</dbReference>
<feature type="binding site" evidence="10">
    <location>
        <position position="39"/>
    </location>
    <ligand>
        <name>Mg(2+)</name>
        <dbReference type="ChEBI" id="CHEBI:18420"/>
    </ligand>
</feature>
<dbReference type="InterPro" id="IPR036230">
    <property type="entry name" value="LeuA_allosteric_dom_sf"/>
</dbReference>
<dbReference type="Pfam" id="PF22615">
    <property type="entry name" value="IPMS_D2"/>
    <property type="match status" value="1"/>
</dbReference>
<dbReference type="InterPro" id="IPR000891">
    <property type="entry name" value="PYR_CT"/>
</dbReference>
<evidence type="ECO:0000256" key="1">
    <source>
        <dbReference type="ARBA" id="ARBA00000064"/>
    </source>
</evidence>
<evidence type="ECO:0000256" key="8">
    <source>
        <dbReference type="ARBA" id="ARBA00022723"/>
    </source>
</evidence>
<keyword evidence="13" id="KW-1185">Reference proteome</keyword>
<comment type="subcellular location">
    <subcellularLocation>
        <location evidence="10">Cytoplasm</location>
    </subcellularLocation>
</comment>
<proteinExistence type="inferred from homology"/>
<dbReference type="InterPro" id="IPR039371">
    <property type="entry name" value="LeuA_N_DRE-TIM"/>
</dbReference>
<dbReference type="Proteomes" id="UP000190657">
    <property type="component" value="Unassembled WGS sequence"/>
</dbReference>
<dbReference type="CDD" id="cd07942">
    <property type="entry name" value="DRE_TIM_LeuA"/>
    <property type="match status" value="1"/>
</dbReference>
<evidence type="ECO:0000256" key="3">
    <source>
        <dbReference type="ARBA" id="ARBA00009767"/>
    </source>
</evidence>
<comment type="catalytic activity">
    <reaction evidence="1 10">
        <text>3-methyl-2-oxobutanoate + acetyl-CoA + H2O = (2S)-2-isopropylmalate + CoA + H(+)</text>
        <dbReference type="Rhea" id="RHEA:21524"/>
        <dbReference type="ChEBI" id="CHEBI:1178"/>
        <dbReference type="ChEBI" id="CHEBI:11851"/>
        <dbReference type="ChEBI" id="CHEBI:15377"/>
        <dbReference type="ChEBI" id="CHEBI:15378"/>
        <dbReference type="ChEBI" id="CHEBI:57287"/>
        <dbReference type="ChEBI" id="CHEBI:57288"/>
        <dbReference type="EC" id="2.3.3.13"/>
    </reaction>
</comment>
<feature type="region of interest" description="Regulatory domain" evidence="10">
    <location>
        <begin position="442"/>
        <end position="578"/>
    </location>
</feature>
<evidence type="ECO:0000256" key="9">
    <source>
        <dbReference type="ARBA" id="ARBA00023304"/>
    </source>
</evidence>
<dbReference type="NCBIfam" id="NF002991">
    <property type="entry name" value="PRK03739.1"/>
    <property type="match status" value="1"/>
</dbReference>
<comment type="similarity">
    <text evidence="3 10">Belongs to the alpha-IPM synthase/homocitrate synthase family. LeuA type 2 subfamily.</text>
</comment>
<comment type="cofactor">
    <cofactor evidence="10">
        <name>Mg(2+)</name>
        <dbReference type="ChEBI" id="CHEBI:18420"/>
    </cofactor>
</comment>
<dbReference type="EC" id="2.3.3.13" evidence="4 10"/>
<accession>A0A1T4L0E3</accession>
<dbReference type="RefSeq" id="WP_078768187.1">
    <property type="nucleotide sequence ID" value="NZ_FUWW01000006.1"/>
</dbReference>
<dbReference type="InterPro" id="IPR002034">
    <property type="entry name" value="AIPM/Hcit_synth_CS"/>
</dbReference>
<dbReference type="AlphaFoldDB" id="A0A1T4L0E3"/>
<comment type="function">
    <text evidence="10">Catalyzes the condensation of the acetyl group of acetyl-CoA with 3-methyl-2-oxobutanoate (2-ketoisovalerate) to form 3-carboxy-3-hydroxy-4-methylpentanoate (2-isopropylmalate).</text>
</comment>
<keyword evidence="9 10" id="KW-0100">Branched-chain amino acid biosynthesis</keyword>
<keyword evidence="7 10" id="KW-0808">Transferase</keyword>
<evidence type="ECO:0000313" key="12">
    <source>
        <dbReference type="EMBL" id="SJZ48202.1"/>
    </source>
</evidence>
<dbReference type="SUPFAM" id="SSF89000">
    <property type="entry name" value="post-HMGL domain-like"/>
    <property type="match status" value="1"/>
</dbReference>
<dbReference type="PANTHER" id="PTHR46911">
    <property type="match status" value="1"/>
</dbReference>
<dbReference type="STRING" id="290054.SAMN02745114_00694"/>
<keyword evidence="10" id="KW-0963">Cytoplasm</keyword>
<dbReference type="SUPFAM" id="SSF110921">
    <property type="entry name" value="2-isopropylmalate synthase LeuA, allosteric (dimerisation) domain"/>
    <property type="match status" value="1"/>
</dbReference>
<dbReference type="PANTHER" id="PTHR46911:SF1">
    <property type="entry name" value="2-ISOPROPYLMALATE SYNTHASE"/>
    <property type="match status" value="1"/>
</dbReference>
<dbReference type="GO" id="GO:0009098">
    <property type="term" value="P:L-leucine biosynthetic process"/>
    <property type="evidence" value="ECO:0007669"/>
    <property type="project" value="UniProtKB-UniRule"/>
</dbReference>
<dbReference type="HAMAP" id="MF_00572">
    <property type="entry name" value="LeuA_type2"/>
    <property type="match status" value="1"/>
</dbReference>
<evidence type="ECO:0000259" key="11">
    <source>
        <dbReference type="PROSITE" id="PS50991"/>
    </source>
</evidence>
<dbReference type="InterPro" id="IPR005668">
    <property type="entry name" value="IPM_Synthase"/>
</dbReference>
<dbReference type="Pfam" id="PF00682">
    <property type="entry name" value="HMGL-like"/>
    <property type="match status" value="1"/>
</dbReference>
<dbReference type="InterPro" id="IPR013709">
    <property type="entry name" value="2-isopropylmalate_synth_dimer"/>
</dbReference>
<protein>
    <recommendedName>
        <fullName evidence="4 10">2-isopropylmalate synthase</fullName>
        <ecNumber evidence="4 10">2.3.3.13</ecNumber>
    </recommendedName>
    <alternativeName>
        <fullName evidence="10">Alpha-IPM synthase</fullName>
    </alternativeName>
    <alternativeName>
        <fullName evidence="10">Alpha-isopropylmalate synthase</fullName>
    </alternativeName>
</protein>
<evidence type="ECO:0000256" key="4">
    <source>
        <dbReference type="ARBA" id="ARBA00012973"/>
    </source>
</evidence>
<comment type="pathway">
    <text evidence="2 10">Amino-acid biosynthesis; L-leucine biosynthesis; L-leucine from 3-methyl-2-oxobutanoate: step 1/4.</text>
</comment>
<dbReference type="InterPro" id="IPR013785">
    <property type="entry name" value="Aldolase_TIM"/>
</dbReference>
<dbReference type="Gene3D" id="3.30.160.270">
    <property type="match status" value="1"/>
</dbReference>
<dbReference type="SUPFAM" id="SSF51569">
    <property type="entry name" value="Aldolase"/>
    <property type="match status" value="1"/>
</dbReference>
<comment type="subunit">
    <text evidence="10">Homodimer.</text>
</comment>
<feature type="binding site" evidence="10">
    <location>
        <position position="283"/>
    </location>
    <ligand>
        <name>Mg(2+)</name>
        <dbReference type="ChEBI" id="CHEBI:18420"/>
    </ligand>
</feature>
<dbReference type="PROSITE" id="PS00816">
    <property type="entry name" value="AIPM_HOMOCIT_SYNTH_2"/>
    <property type="match status" value="1"/>
</dbReference>
<evidence type="ECO:0000256" key="10">
    <source>
        <dbReference type="HAMAP-Rule" id="MF_00572"/>
    </source>
</evidence>
<reference evidence="12 13" key="1">
    <citation type="submission" date="2017-02" db="EMBL/GenBank/DDBJ databases">
        <authorList>
            <person name="Peterson S.W."/>
        </authorList>
    </citation>
    <scope>NUCLEOTIDE SEQUENCE [LARGE SCALE GENOMIC DNA]</scope>
    <source>
        <strain evidence="12 13">ATCC 51222</strain>
    </source>
</reference>
<dbReference type="Pfam" id="PF08502">
    <property type="entry name" value="LeuA_dimer"/>
    <property type="match status" value="1"/>
</dbReference>
<dbReference type="Gene3D" id="3.20.20.70">
    <property type="entry name" value="Aldolase class I"/>
    <property type="match status" value="1"/>
</dbReference>
<name>A0A1T4L0E3_9FIRM</name>
<dbReference type="GO" id="GO:0005737">
    <property type="term" value="C:cytoplasm"/>
    <property type="evidence" value="ECO:0007669"/>
    <property type="project" value="UniProtKB-SubCell"/>
</dbReference>
<gene>
    <name evidence="10" type="primary">leuA</name>
    <name evidence="12" type="ORF">SAMN02745114_00694</name>
</gene>
<organism evidence="12 13">
    <name type="scientific">Eubacterium coprostanoligenes</name>
    <dbReference type="NCBI Taxonomy" id="290054"/>
    <lineage>
        <taxon>Bacteria</taxon>
        <taxon>Bacillati</taxon>
        <taxon>Bacillota</taxon>
        <taxon>Clostridia</taxon>
        <taxon>Eubacteriales</taxon>
        <taxon>Eubacteriaceae</taxon>
        <taxon>Eubacterium</taxon>
    </lineage>
</organism>
<keyword evidence="6 10" id="KW-0028">Amino-acid biosynthesis</keyword>
<dbReference type="EMBL" id="FUWW01000006">
    <property type="protein sequence ID" value="SJZ48202.1"/>
    <property type="molecule type" value="Genomic_DNA"/>
</dbReference>
<dbReference type="NCBIfam" id="TIGR00970">
    <property type="entry name" value="leuA_yeast"/>
    <property type="match status" value="1"/>
</dbReference>
<evidence type="ECO:0000256" key="7">
    <source>
        <dbReference type="ARBA" id="ARBA00022679"/>
    </source>
</evidence>
<feature type="binding site" evidence="10">
    <location>
        <position position="249"/>
    </location>
    <ligand>
        <name>Mg(2+)</name>
        <dbReference type="ChEBI" id="CHEBI:18420"/>
    </ligand>
</feature>
<keyword evidence="10" id="KW-0460">Magnesium</keyword>